<dbReference type="GO" id="GO:0070939">
    <property type="term" value="C:Dsl1/NZR complex"/>
    <property type="evidence" value="ECO:0007669"/>
    <property type="project" value="InterPro"/>
</dbReference>
<dbReference type="PANTHER" id="PTHR13520:SF0">
    <property type="entry name" value="RAD50-INTERACTING PROTEIN 1"/>
    <property type="match status" value="1"/>
</dbReference>
<dbReference type="Proteomes" id="UP000240883">
    <property type="component" value="Unassembled WGS sequence"/>
</dbReference>
<dbReference type="GO" id="GO:0006888">
    <property type="term" value="P:endoplasmic reticulum to Golgi vesicle-mediated transport"/>
    <property type="evidence" value="ECO:0007669"/>
    <property type="project" value="InterPro"/>
</dbReference>
<dbReference type="GO" id="GO:0006890">
    <property type="term" value="P:retrograde vesicle-mediated transport, Golgi to endoplasmic reticulum"/>
    <property type="evidence" value="ECO:0007669"/>
    <property type="project" value="InterPro"/>
</dbReference>
<evidence type="ECO:0000313" key="2">
    <source>
        <dbReference type="EMBL" id="PSN62518.1"/>
    </source>
</evidence>
<sequence length="846" mass="94094">MDPPEDIQVRVADYLDDQLQTQGDLDSLDALLANIHTQHGLLKQQLHEAQEHLHGAKQDAHNHHVRLQQQASTFRASQADIDRRLMVITASDTSDDAVPRFEAVLNTLQRLDVASAYVDLLRDVDVLSNDAQSRLQESNDAALAPYKQLRSLHTQLIRLQDDAEGAAPQLLHHVDKITRALRVQILDAFSSDLDAVLKKIRWPTPKAAIPSHLQDEWETAVAKLLDLQMPELDGMDYSSGPGSKIKLPAVLFPFEVLAQPLEMRFRYHFEGDKPTNRIDRPEYFLSHITTLLDDYGGFVVDHVQPILLKHFRGTDLALNPVYIDATAAFITALLPMLRAKIGSTLPKVARQPQLLSHLMHELMRFDTNIREDWRYDGGYGLEGWKGLSWEFLVQGDWFGRWLQVEKDCTRSHICPNPEPHFALARYQSIVDASDFGDLDYESVDPKATKPTKGAIRVNDLLETITDRYRPLTSFSQKLRFLIDIQIAIFDKLHERLQSNLEAYLTMTTSFGRAVGGVTKEEQEKLLGVEGLERLCKTYGSADYLEKAMRDWSDDLFFLDIWEELQDRARQANQIGTMSVADVAERTSSAIGGDGDGGALFDETAGWYSRLRVRSEKIITDTLSNNVREALRPYRHINPWSTITGSPASLSANLSPTAELDPLLTHLTSTLGFLSRALAAAPLRRIARAVLGTISGAIWDNVLSRHHFSTAGAAQLQADLAAICRVVDKAVGPGVAESGLRKCLEGAQLVGLPVKGGKSQVAEHEGDGGEDWDDAWGAEGGEEPAVEKANPHDTTPGEQGDLGLWQVEKRLFADNQSAREVLEDLGLELLSETEARAVLGRRVELAG</sequence>
<proteinExistence type="predicted"/>
<evidence type="ECO:0000313" key="3">
    <source>
        <dbReference type="Proteomes" id="UP000240883"/>
    </source>
</evidence>
<dbReference type="Gene3D" id="1.20.58.670">
    <property type="entry name" value="Dsl1p vesicle tethering complex, Tip20p subunit, domain D"/>
    <property type="match status" value="1"/>
</dbReference>
<dbReference type="Gene3D" id="1.20.58.1420">
    <property type="entry name" value="Dsl1p vesicle tethering complex, Tip20p subunit, domain B"/>
    <property type="match status" value="1"/>
</dbReference>
<gene>
    <name evidence="2" type="ORF">BS50DRAFT_591807</name>
</gene>
<name>A0A2T2NBU9_CORCC</name>
<dbReference type="InterPro" id="IPR042044">
    <property type="entry name" value="EXOC6PINT-1/Sec15/Tip20_C_dom2"/>
</dbReference>
<feature type="region of interest" description="Disordered" evidence="1">
    <location>
        <begin position="755"/>
        <end position="799"/>
    </location>
</feature>
<accession>A0A2T2NBU9</accession>
<dbReference type="InterPro" id="IPR007528">
    <property type="entry name" value="RINT1_Tip20"/>
</dbReference>
<dbReference type="EMBL" id="KZ678141">
    <property type="protein sequence ID" value="PSN62518.1"/>
    <property type="molecule type" value="Genomic_DNA"/>
</dbReference>
<dbReference type="InterPro" id="IPR042042">
    <property type="entry name" value="Tip20p_domB"/>
</dbReference>
<dbReference type="PANTHER" id="PTHR13520">
    <property type="entry name" value="RAD50-INTERACTING PROTEIN 1 RINT-1"/>
    <property type="match status" value="1"/>
</dbReference>
<dbReference type="AlphaFoldDB" id="A0A2T2NBU9"/>
<reference evidence="2 3" key="1">
    <citation type="journal article" date="2018" name="Front. Microbiol.">
        <title>Genome-Wide Analysis of Corynespora cassiicola Leaf Fall Disease Putative Effectors.</title>
        <authorList>
            <person name="Lopez D."/>
            <person name="Ribeiro S."/>
            <person name="Label P."/>
            <person name="Fumanal B."/>
            <person name="Venisse J.S."/>
            <person name="Kohler A."/>
            <person name="de Oliveira R.R."/>
            <person name="Labutti K."/>
            <person name="Lipzen A."/>
            <person name="Lail K."/>
            <person name="Bauer D."/>
            <person name="Ohm R.A."/>
            <person name="Barry K.W."/>
            <person name="Spatafora J."/>
            <person name="Grigoriev I.V."/>
            <person name="Martin F.M."/>
            <person name="Pujade-Renaud V."/>
        </authorList>
    </citation>
    <scope>NUCLEOTIDE SEQUENCE [LARGE SCALE GENOMIC DNA]</scope>
    <source>
        <strain evidence="2 3">Philippines</strain>
    </source>
</reference>
<dbReference type="PROSITE" id="PS51386">
    <property type="entry name" value="RINT1_TIP20"/>
    <property type="match status" value="1"/>
</dbReference>
<evidence type="ECO:0000256" key="1">
    <source>
        <dbReference type="SAM" id="MobiDB-lite"/>
    </source>
</evidence>
<dbReference type="Pfam" id="PF04437">
    <property type="entry name" value="RINT1_TIP1"/>
    <property type="match status" value="1"/>
</dbReference>
<dbReference type="STRING" id="1448308.A0A2T2NBU9"/>
<dbReference type="GO" id="GO:0060628">
    <property type="term" value="P:regulation of ER to Golgi vesicle-mediated transport"/>
    <property type="evidence" value="ECO:0007669"/>
    <property type="project" value="TreeGrafter"/>
</dbReference>
<organism evidence="2 3">
    <name type="scientific">Corynespora cassiicola Philippines</name>
    <dbReference type="NCBI Taxonomy" id="1448308"/>
    <lineage>
        <taxon>Eukaryota</taxon>
        <taxon>Fungi</taxon>
        <taxon>Dikarya</taxon>
        <taxon>Ascomycota</taxon>
        <taxon>Pezizomycotina</taxon>
        <taxon>Dothideomycetes</taxon>
        <taxon>Pleosporomycetidae</taxon>
        <taxon>Pleosporales</taxon>
        <taxon>Corynesporascaceae</taxon>
        <taxon>Corynespora</taxon>
    </lineage>
</organism>
<dbReference type="FunFam" id="1.20.58.1420:FF:000001">
    <property type="entry name" value="RINT-1 family protein"/>
    <property type="match status" value="1"/>
</dbReference>
<protein>
    <submittedName>
        <fullName evidence="2">RINT-1 family protein-like protein</fullName>
    </submittedName>
</protein>
<feature type="compositionally biased region" description="Acidic residues" evidence="1">
    <location>
        <begin position="767"/>
        <end position="783"/>
    </location>
</feature>
<dbReference type="OrthoDB" id="2189254at2759"/>
<keyword evidence="3" id="KW-1185">Reference proteome</keyword>